<evidence type="ECO:0000313" key="3">
    <source>
        <dbReference type="Proteomes" id="UP000692954"/>
    </source>
</evidence>
<reference evidence="2" key="1">
    <citation type="submission" date="2021-01" db="EMBL/GenBank/DDBJ databases">
        <authorList>
            <consortium name="Genoscope - CEA"/>
            <person name="William W."/>
        </authorList>
    </citation>
    <scope>NUCLEOTIDE SEQUENCE</scope>
</reference>
<keyword evidence="3" id="KW-1185">Reference proteome</keyword>
<evidence type="ECO:0000256" key="1">
    <source>
        <dbReference type="ARBA" id="ARBA00022737"/>
    </source>
</evidence>
<accession>A0A8S1KTC8</accession>
<name>A0A8S1KTC8_9CILI</name>
<dbReference type="InterPro" id="IPR003409">
    <property type="entry name" value="MORN"/>
</dbReference>
<dbReference type="PANTHER" id="PTHR23084">
    <property type="entry name" value="PHOSPHATIDYLINOSITOL-4-PHOSPHATE 5-KINASE RELATED"/>
    <property type="match status" value="1"/>
</dbReference>
<dbReference type="Proteomes" id="UP000692954">
    <property type="component" value="Unassembled WGS sequence"/>
</dbReference>
<organism evidence="2 3">
    <name type="scientific">Paramecium sonneborni</name>
    <dbReference type="NCBI Taxonomy" id="65129"/>
    <lineage>
        <taxon>Eukaryota</taxon>
        <taxon>Sar</taxon>
        <taxon>Alveolata</taxon>
        <taxon>Ciliophora</taxon>
        <taxon>Intramacronucleata</taxon>
        <taxon>Oligohymenophorea</taxon>
        <taxon>Peniculida</taxon>
        <taxon>Parameciidae</taxon>
        <taxon>Paramecium</taxon>
    </lineage>
</organism>
<keyword evidence="1" id="KW-0677">Repeat</keyword>
<evidence type="ECO:0008006" key="4">
    <source>
        <dbReference type="Google" id="ProtNLM"/>
    </source>
</evidence>
<evidence type="ECO:0000313" key="2">
    <source>
        <dbReference type="EMBL" id="CAD8056823.1"/>
    </source>
</evidence>
<dbReference type="Pfam" id="PF02493">
    <property type="entry name" value="MORN"/>
    <property type="match status" value="6"/>
</dbReference>
<dbReference type="OrthoDB" id="282259at2759"/>
<protein>
    <recommendedName>
        <fullName evidence="4">MORN repeat protein</fullName>
    </recommendedName>
</protein>
<dbReference type="AlphaFoldDB" id="A0A8S1KTC8"/>
<sequence>MGQSCCSDYKIEKSKEINFTQQNPFNYVQQDNIKNQDYWQIQQNNELRLKLLKANIQTSKSTLKIPVINNVQVKETQQKLGEYMISTSISNEGIEITPPIQFDNGSVYVGGLKMDQFQGYGELYWEDGTHYCGQFNKGYKTGYGRLIYSDGDAYEGEWLENQIHGQGKYWYANGGEYEGRFVQDQKHGFGREKYVNGDIYEGEFYQGIKSGRGKLIMSHATVEGQFQQNEIIEGEYKWNDGRRYVGQFKESKMHGNGEFWFPDNQFYKGL</sequence>
<gene>
    <name evidence="2" type="ORF">PSON_ATCC_30995.1.T0100476</name>
</gene>
<dbReference type="PANTHER" id="PTHR23084:SF263">
    <property type="entry name" value="MORN REPEAT-CONTAINING PROTEIN 1"/>
    <property type="match status" value="1"/>
</dbReference>
<comment type="caution">
    <text evidence="2">The sequence shown here is derived from an EMBL/GenBank/DDBJ whole genome shotgun (WGS) entry which is preliminary data.</text>
</comment>
<proteinExistence type="predicted"/>
<dbReference type="EMBL" id="CAJJDN010000010">
    <property type="protein sequence ID" value="CAD8056823.1"/>
    <property type="molecule type" value="Genomic_DNA"/>
</dbReference>
<dbReference type="SMART" id="SM00698">
    <property type="entry name" value="MORN"/>
    <property type="match status" value="6"/>
</dbReference>